<dbReference type="FunFam" id="3.40.50.10810:FF:000015">
    <property type="entry name" value="lymphoid-specific helicase isoform X1"/>
    <property type="match status" value="1"/>
</dbReference>
<dbReference type="CDD" id="cd18793">
    <property type="entry name" value="SF2_C_SNF"/>
    <property type="match status" value="1"/>
</dbReference>
<dbReference type="InterPro" id="IPR049730">
    <property type="entry name" value="SNF2/RAD54-like_C"/>
</dbReference>
<evidence type="ECO:0000256" key="6">
    <source>
        <dbReference type="ARBA" id="ARBA00022840"/>
    </source>
</evidence>
<dbReference type="Proteomes" id="UP000001568">
    <property type="component" value="Chromosome 16"/>
</dbReference>
<evidence type="ECO:0000256" key="1">
    <source>
        <dbReference type="ARBA" id="ARBA00004123"/>
    </source>
</evidence>
<dbReference type="InterPro" id="IPR027417">
    <property type="entry name" value="P-loop_NTPase"/>
</dbReference>
<dbReference type="EMBL" id="CP000596">
    <property type="protein sequence ID" value="ABP00329.1"/>
    <property type="molecule type" value="Genomic_DNA"/>
</dbReference>
<feature type="domain" description="Helicase C-terminal" evidence="10">
    <location>
        <begin position="357"/>
        <end position="514"/>
    </location>
</feature>
<dbReference type="SMART" id="SM00487">
    <property type="entry name" value="DEXDc"/>
    <property type="match status" value="1"/>
</dbReference>
<accession>A4S9B5</accession>
<evidence type="ECO:0000256" key="7">
    <source>
        <dbReference type="ARBA" id="ARBA00023054"/>
    </source>
</evidence>
<dbReference type="SMART" id="SM00490">
    <property type="entry name" value="HELICc"/>
    <property type="match status" value="1"/>
</dbReference>
<keyword evidence="6" id="KW-0067">ATP-binding</keyword>
<keyword evidence="3" id="KW-0547">Nucleotide-binding</keyword>
<dbReference type="Gene3D" id="3.40.50.300">
    <property type="entry name" value="P-loop containing nucleotide triphosphate hydrolases"/>
    <property type="match status" value="1"/>
</dbReference>
<dbReference type="GO" id="GO:0000786">
    <property type="term" value="C:nucleosome"/>
    <property type="evidence" value="ECO:0007669"/>
    <property type="project" value="EnsemblPlants"/>
</dbReference>
<dbReference type="InterPro" id="IPR000330">
    <property type="entry name" value="SNF2_N"/>
</dbReference>
<keyword evidence="12" id="KW-1185">Reference proteome</keyword>
<dbReference type="PANTHER" id="PTHR10799">
    <property type="entry name" value="SNF2/RAD54 HELICASE FAMILY"/>
    <property type="match status" value="1"/>
</dbReference>
<dbReference type="GO" id="GO:0004386">
    <property type="term" value="F:helicase activity"/>
    <property type="evidence" value="ECO:0007669"/>
    <property type="project" value="UniProtKB-KW"/>
</dbReference>
<dbReference type="PROSITE" id="PS51194">
    <property type="entry name" value="HELICASE_CTER"/>
    <property type="match status" value="1"/>
</dbReference>
<dbReference type="AlphaFoldDB" id="A4S9B5"/>
<dbReference type="SUPFAM" id="SSF52540">
    <property type="entry name" value="P-loop containing nucleoside triphosphate hydrolases"/>
    <property type="match status" value="2"/>
</dbReference>
<feature type="domain" description="Helicase ATP-binding" evidence="9">
    <location>
        <begin position="34"/>
        <end position="203"/>
    </location>
</feature>
<evidence type="ECO:0000256" key="8">
    <source>
        <dbReference type="ARBA" id="ARBA00023242"/>
    </source>
</evidence>
<keyword evidence="5" id="KW-0347">Helicase</keyword>
<dbReference type="RefSeq" id="XP_001422035.1">
    <property type="nucleotide sequence ID" value="XM_001421998.1"/>
</dbReference>
<comment type="subcellular location">
    <subcellularLocation>
        <location evidence="1">Nucleus</location>
    </subcellularLocation>
</comment>
<dbReference type="GeneID" id="5006075"/>
<evidence type="ECO:0000313" key="12">
    <source>
        <dbReference type="Proteomes" id="UP000001568"/>
    </source>
</evidence>
<evidence type="ECO:0000256" key="2">
    <source>
        <dbReference type="ARBA" id="ARBA00007025"/>
    </source>
</evidence>
<dbReference type="eggNOG" id="KOG0385">
    <property type="taxonomic scope" value="Eukaryota"/>
</dbReference>
<organism evidence="11 12">
    <name type="scientific">Ostreococcus lucimarinus (strain CCE9901)</name>
    <dbReference type="NCBI Taxonomy" id="436017"/>
    <lineage>
        <taxon>Eukaryota</taxon>
        <taxon>Viridiplantae</taxon>
        <taxon>Chlorophyta</taxon>
        <taxon>Mamiellophyceae</taxon>
        <taxon>Mamiellales</taxon>
        <taxon>Bathycoccaceae</taxon>
        <taxon>Ostreococcus</taxon>
    </lineage>
</organism>
<dbReference type="GO" id="GO:0005634">
    <property type="term" value="C:nucleus"/>
    <property type="evidence" value="ECO:0007669"/>
    <property type="project" value="UniProtKB-SubCell"/>
</dbReference>
<dbReference type="GO" id="GO:0016887">
    <property type="term" value="F:ATP hydrolysis activity"/>
    <property type="evidence" value="ECO:0007669"/>
    <property type="project" value="EnsemblPlants"/>
</dbReference>
<protein>
    <recommendedName>
        <fullName evidence="13">SNF2 family DNA-dependent ATPase</fullName>
    </recommendedName>
</protein>
<proteinExistence type="inferred from homology"/>
<dbReference type="OMA" id="EGVQTHA"/>
<dbReference type="Gene3D" id="3.40.50.10810">
    <property type="entry name" value="Tandem AAA-ATPase domain"/>
    <property type="match status" value="1"/>
</dbReference>
<name>A4S9B5_OSTLU</name>
<dbReference type="GO" id="GO:0009294">
    <property type="term" value="P:DNA-mediated transformation"/>
    <property type="evidence" value="ECO:0007669"/>
    <property type="project" value="EnsemblPlants"/>
</dbReference>
<reference evidence="11 12" key="1">
    <citation type="journal article" date="2007" name="Proc. Natl. Acad. Sci. U.S.A.">
        <title>The tiny eukaryote Ostreococcus provides genomic insights into the paradox of plankton speciation.</title>
        <authorList>
            <person name="Palenik B."/>
            <person name="Grimwood J."/>
            <person name="Aerts A."/>
            <person name="Rouze P."/>
            <person name="Salamov A."/>
            <person name="Putnam N."/>
            <person name="Dupont C."/>
            <person name="Jorgensen R."/>
            <person name="Derelle E."/>
            <person name="Rombauts S."/>
            <person name="Zhou K."/>
            <person name="Otillar R."/>
            <person name="Merchant S.S."/>
            <person name="Podell S."/>
            <person name="Gaasterland T."/>
            <person name="Napoli C."/>
            <person name="Gendler K."/>
            <person name="Manuell A."/>
            <person name="Tai V."/>
            <person name="Vallon O."/>
            <person name="Piganeau G."/>
            <person name="Jancek S."/>
            <person name="Heijde M."/>
            <person name="Jabbari K."/>
            <person name="Bowler C."/>
            <person name="Lohr M."/>
            <person name="Robbens S."/>
            <person name="Werner G."/>
            <person name="Dubchak I."/>
            <person name="Pazour G.J."/>
            <person name="Ren Q."/>
            <person name="Paulsen I."/>
            <person name="Delwiche C."/>
            <person name="Schmutz J."/>
            <person name="Rokhsar D."/>
            <person name="Van de Peer Y."/>
            <person name="Moreau H."/>
            <person name="Grigoriev I.V."/>
        </authorList>
    </citation>
    <scope>NUCLEOTIDE SEQUENCE [LARGE SCALE GENOMIC DNA]</scope>
    <source>
        <strain evidence="11 12">CCE9901</strain>
    </source>
</reference>
<evidence type="ECO:0000256" key="4">
    <source>
        <dbReference type="ARBA" id="ARBA00022801"/>
    </source>
</evidence>
<evidence type="ECO:0008006" key="13">
    <source>
        <dbReference type="Google" id="ProtNLM"/>
    </source>
</evidence>
<dbReference type="Pfam" id="PF00271">
    <property type="entry name" value="Helicase_C"/>
    <property type="match status" value="1"/>
</dbReference>
<comment type="similarity">
    <text evidence="2">Belongs to the SNF2/RAD54 helicase family.</text>
</comment>
<keyword evidence="4" id="KW-0378">Hydrolase</keyword>
<dbReference type="GO" id="GO:0006346">
    <property type="term" value="P:DNA methylation-dependent constitutive heterochromatin formation"/>
    <property type="evidence" value="ECO:0007669"/>
    <property type="project" value="EnsemblPlants"/>
</dbReference>
<dbReference type="KEGG" id="olu:OSTLU_37662"/>
<dbReference type="InterPro" id="IPR038718">
    <property type="entry name" value="SNF2-like_sf"/>
</dbReference>
<evidence type="ECO:0000313" key="11">
    <source>
        <dbReference type="EMBL" id="ABP00329.1"/>
    </source>
</evidence>
<dbReference type="Pfam" id="PF00176">
    <property type="entry name" value="SNF2-rel_dom"/>
    <property type="match status" value="1"/>
</dbReference>
<keyword evidence="8" id="KW-0539">Nucleus</keyword>
<dbReference type="GO" id="GO:0032197">
    <property type="term" value="P:retrotransposition"/>
    <property type="evidence" value="ECO:0007669"/>
    <property type="project" value="EnsemblPlants"/>
</dbReference>
<keyword evidence="7" id="KW-0175">Coiled coil</keyword>
<dbReference type="OrthoDB" id="5857104at2759"/>
<dbReference type="STRING" id="436017.A4S9B5"/>
<dbReference type="PROSITE" id="PS51192">
    <property type="entry name" value="HELICASE_ATP_BIND_1"/>
    <property type="match status" value="1"/>
</dbReference>
<evidence type="ECO:0000259" key="10">
    <source>
        <dbReference type="PROSITE" id="PS51194"/>
    </source>
</evidence>
<sequence length="589" mass="66554">MSESEELEATRKMLPLMEGGSMRDYQLKGVNWMISLYQNGLNGILADQMGLGKTVQTIGFLSHLRSKGVLGPYLVIGPLSTLSNWVSEFQRWTPSIPVLLYHGTRQERAEKRIEFLPTSTPIKPDFPVIVTSYEVVMADRKFLAKYNFKYLVVDEGHRLKNFDCKLIRELKYIPTANKLLLTGTPLQNNLPELWSLLHFLLPDVFSSLSQFQSWFDFADNIGNDESQEQEVVDKNEQEHRARVVSKLHGILRPFLLRRLKGDVELSLPRKKEILLYAQMVPKQKEFNDALVNKTITEMLTKFAGNSHIPVGHTAVNNMLMQLRKNCNHPDLITGGLDGSIMFPSADELVEQCGKMQLLDRLMTRLRARGHKVLIFSQMTRMLDLLESFFQQRGEPVCRIDGSVKQDDRREFIARFNEDPKYGIFLLSTRAGGLGINLTGGDTVIIYDSDWNPHQDLQAMDRVHRIGQTKPVHVYRLATAKSVEGKMLKKAASKLALEKLVVTNGGFKQEKNDDGRAFGADELMALLKGETGANDEDSPQSANISDKDLEIILDRRDLLGEIPPNPPRGIGFEEIEDRSGMSLLGNVSEA</sequence>
<evidence type="ECO:0000259" key="9">
    <source>
        <dbReference type="PROSITE" id="PS51192"/>
    </source>
</evidence>
<dbReference type="InterPro" id="IPR001650">
    <property type="entry name" value="Helicase_C-like"/>
</dbReference>
<evidence type="ECO:0000256" key="5">
    <source>
        <dbReference type="ARBA" id="ARBA00022806"/>
    </source>
</evidence>
<dbReference type="InterPro" id="IPR014001">
    <property type="entry name" value="Helicase_ATP-bd"/>
</dbReference>
<dbReference type="GO" id="GO:0005524">
    <property type="term" value="F:ATP binding"/>
    <property type="evidence" value="ECO:0007669"/>
    <property type="project" value="UniProtKB-KW"/>
</dbReference>
<dbReference type="Gramene" id="ABP00329">
    <property type="protein sequence ID" value="ABP00329"/>
    <property type="gene ID" value="OSTLU_37662"/>
</dbReference>
<dbReference type="GO" id="GO:0140658">
    <property type="term" value="F:ATP-dependent chromatin remodeler activity"/>
    <property type="evidence" value="ECO:0007669"/>
    <property type="project" value="EnsemblPlants"/>
</dbReference>
<dbReference type="HOGENOM" id="CLU_000315_17_1_1"/>
<evidence type="ECO:0000256" key="3">
    <source>
        <dbReference type="ARBA" id="ARBA00022741"/>
    </source>
</evidence>
<gene>
    <name evidence="11" type="primary">CHR3504</name>
    <name evidence="11" type="ORF">OSTLU_37662</name>
</gene>